<evidence type="ECO:0000256" key="3">
    <source>
        <dbReference type="ARBA" id="ARBA00022448"/>
    </source>
</evidence>
<dbReference type="OrthoDB" id="297496at2759"/>
<evidence type="ECO:0000256" key="7">
    <source>
        <dbReference type="ARBA" id="ARBA00022958"/>
    </source>
</evidence>
<feature type="transmembrane region" description="Helical" evidence="14">
    <location>
        <begin position="168"/>
        <end position="193"/>
    </location>
</feature>
<evidence type="ECO:0000313" key="18">
    <source>
        <dbReference type="RefSeq" id="XP_022097080.1"/>
    </source>
</evidence>
<protein>
    <submittedName>
        <fullName evidence="18">Potassium channel subfamily K member 4-like</fullName>
    </submittedName>
</protein>
<evidence type="ECO:0000256" key="8">
    <source>
        <dbReference type="ARBA" id="ARBA00022989"/>
    </source>
</evidence>
<dbReference type="PANTHER" id="PTHR11003:SF330">
    <property type="entry name" value="POTASSIUM CHANNEL DOMAIN-CONTAINING PROTEIN"/>
    <property type="match status" value="1"/>
</dbReference>
<reference evidence="18" key="1">
    <citation type="submission" date="2025-08" db="UniProtKB">
        <authorList>
            <consortium name="RefSeq"/>
        </authorList>
    </citation>
    <scope>IDENTIFICATION</scope>
</reference>
<name>A0A8B7YX66_ACAPL</name>
<feature type="transmembrane region" description="Helical" evidence="14">
    <location>
        <begin position="232"/>
        <end position="257"/>
    </location>
</feature>
<sequence>MNWKTLLILVAAFILYLAIGALVFSALESPQEEEAKAELRAYKEAILSNFTCLSEEDLEKLVKRIKNAVERGINPLHNVSSRAHWDFSSSFFFSGTVVTTIGYGRRSPTTEGGKDFCIVYAIFGIPFTGLLLSIVGKFYQESFGRMRGHLDRILCDYCSVTKRKVRLFIVWLGVGSFTYGLLVLAPAGIFTVLEDWSYRIAHYYCFITLTTIGFGDYVATLDPKHDTPGALYIIYDVAVVFWYVFGLSFIAILISTIGTREEKTAKKLMSSVSYKPNSAHRETSSSKNASYSIEGAVELTIQDGLIEPAAYRRTQFSSCEEPEGSTKVVLNDVPPSVSRENQPGVKPNSSINDNYSGNN</sequence>
<dbReference type="Gene3D" id="1.10.287.70">
    <property type="match status" value="1"/>
</dbReference>
<feature type="signal peptide" evidence="15">
    <location>
        <begin position="1"/>
        <end position="20"/>
    </location>
</feature>
<dbReference type="Pfam" id="PF07885">
    <property type="entry name" value="Ion_trans_2"/>
    <property type="match status" value="2"/>
</dbReference>
<dbReference type="GO" id="GO:0005886">
    <property type="term" value="C:plasma membrane"/>
    <property type="evidence" value="ECO:0007669"/>
    <property type="project" value="TreeGrafter"/>
</dbReference>
<gene>
    <name evidence="18" type="primary">LOC110982752</name>
</gene>
<evidence type="ECO:0000313" key="17">
    <source>
        <dbReference type="Proteomes" id="UP000694845"/>
    </source>
</evidence>
<keyword evidence="10 14" id="KW-0472">Membrane</keyword>
<dbReference type="PRINTS" id="PR01333">
    <property type="entry name" value="2POREKCHANEL"/>
</dbReference>
<keyword evidence="5 12" id="KW-0812">Transmembrane</keyword>
<dbReference type="GeneID" id="110982752"/>
<comment type="subcellular location">
    <subcellularLocation>
        <location evidence="1">Membrane</location>
        <topology evidence="1">Multi-pass membrane protein</topology>
    </subcellularLocation>
</comment>
<dbReference type="PANTHER" id="PTHR11003">
    <property type="entry name" value="POTASSIUM CHANNEL, SUBFAMILY K"/>
    <property type="match status" value="1"/>
</dbReference>
<keyword evidence="4" id="KW-0633">Potassium transport</keyword>
<dbReference type="InterPro" id="IPR003092">
    <property type="entry name" value="2pore_dom_K_chnl_TASK"/>
</dbReference>
<evidence type="ECO:0000256" key="6">
    <source>
        <dbReference type="ARBA" id="ARBA00022826"/>
    </source>
</evidence>
<dbReference type="GO" id="GO:0015271">
    <property type="term" value="F:outward rectifier potassium channel activity"/>
    <property type="evidence" value="ECO:0007669"/>
    <property type="project" value="TreeGrafter"/>
</dbReference>
<keyword evidence="3 12" id="KW-0813">Transport</keyword>
<keyword evidence="11 12" id="KW-0407">Ion channel</keyword>
<keyword evidence="15" id="KW-0732">Signal</keyword>
<dbReference type="InterPro" id="IPR013099">
    <property type="entry name" value="K_chnl_dom"/>
</dbReference>
<dbReference type="GO" id="GO:0022841">
    <property type="term" value="F:potassium ion leak channel activity"/>
    <property type="evidence" value="ECO:0007669"/>
    <property type="project" value="TreeGrafter"/>
</dbReference>
<feature type="domain" description="Potassium channel" evidence="16">
    <location>
        <begin position="83"/>
        <end position="140"/>
    </location>
</feature>
<feature type="chain" id="PRO_5034055887" evidence="15">
    <location>
        <begin position="21"/>
        <end position="359"/>
    </location>
</feature>
<evidence type="ECO:0000256" key="5">
    <source>
        <dbReference type="ARBA" id="ARBA00022692"/>
    </source>
</evidence>
<keyword evidence="9 12" id="KW-0406">Ion transport</keyword>
<evidence type="ECO:0000256" key="12">
    <source>
        <dbReference type="RuleBase" id="RU003857"/>
    </source>
</evidence>
<feature type="transmembrane region" description="Helical" evidence="14">
    <location>
        <begin position="116"/>
        <end position="139"/>
    </location>
</feature>
<dbReference type="Proteomes" id="UP000694845">
    <property type="component" value="Unplaced"/>
</dbReference>
<evidence type="ECO:0000256" key="14">
    <source>
        <dbReference type="SAM" id="Phobius"/>
    </source>
</evidence>
<dbReference type="SUPFAM" id="SSF81324">
    <property type="entry name" value="Voltage-gated potassium channels"/>
    <property type="match status" value="2"/>
</dbReference>
<dbReference type="KEGG" id="aplc:110982752"/>
<evidence type="ECO:0000256" key="15">
    <source>
        <dbReference type="SAM" id="SignalP"/>
    </source>
</evidence>
<feature type="domain" description="Potassium channel" evidence="16">
    <location>
        <begin position="181"/>
        <end position="260"/>
    </location>
</feature>
<feature type="compositionally biased region" description="Polar residues" evidence="13">
    <location>
        <begin position="347"/>
        <end position="359"/>
    </location>
</feature>
<keyword evidence="17" id="KW-1185">Reference proteome</keyword>
<dbReference type="AlphaFoldDB" id="A0A8B7YX66"/>
<dbReference type="InterPro" id="IPR003280">
    <property type="entry name" value="2pore_dom_K_chnl"/>
</dbReference>
<keyword evidence="8 14" id="KW-1133">Transmembrane helix</keyword>
<dbReference type="RefSeq" id="XP_022097080.1">
    <property type="nucleotide sequence ID" value="XM_022241388.1"/>
</dbReference>
<feature type="transmembrane region" description="Helical" evidence="14">
    <location>
        <begin position="200"/>
        <end position="220"/>
    </location>
</feature>
<accession>A0A8B7YX66</accession>
<evidence type="ECO:0000259" key="16">
    <source>
        <dbReference type="Pfam" id="PF07885"/>
    </source>
</evidence>
<dbReference type="OMA" id="CQRTITE"/>
<evidence type="ECO:0000256" key="9">
    <source>
        <dbReference type="ARBA" id="ARBA00023065"/>
    </source>
</evidence>
<organism evidence="17 18">
    <name type="scientific">Acanthaster planci</name>
    <name type="common">Crown-of-thorns starfish</name>
    <dbReference type="NCBI Taxonomy" id="133434"/>
    <lineage>
        <taxon>Eukaryota</taxon>
        <taxon>Metazoa</taxon>
        <taxon>Echinodermata</taxon>
        <taxon>Eleutherozoa</taxon>
        <taxon>Asterozoa</taxon>
        <taxon>Asteroidea</taxon>
        <taxon>Valvatacea</taxon>
        <taxon>Valvatida</taxon>
        <taxon>Acanthasteridae</taxon>
        <taxon>Acanthaster</taxon>
    </lineage>
</organism>
<comment type="similarity">
    <text evidence="2 12">Belongs to the two pore domain potassium channel (TC 1.A.1.8) family.</text>
</comment>
<keyword evidence="6" id="KW-0631">Potassium channel</keyword>
<dbReference type="PRINTS" id="PR01095">
    <property type="entry name" value="TASKCHANNEL"/>
</dbReference>
<evidence type="ECO:0000256" key="10">
    <source>
        <dbReference type="ARBA" id="ARBA00023136"/>
    </source>
</evidence>
<evidence type="ECO:0000256" key="4">
    <source>
        <dbReference type="ARBA" id="ARBA00022538"/>
    </source>
</evidence>
<evidence type="ECO:0000256" key="2">
    <source>
        <dbReference type="ARBA" id="ARBA00006666"/>
    </source>
</evidence>
<evidence type="ECO:0000256" key="11">
    <source>
        <dbReference type="ARBA" id="ARBA00023303"/>
    </source>
</evidence>
<evidence type="ECO:0000256" key="1">
    <source>
        <dbReference type="ARBA" id="ARBA00004141"/>
    </source>
</evidence>
<keyword evidence="7" id="KW-0630">Potassium</keyword>
<feature type="region of interest" description="Disordered" evidence="13">
    <location>
        <begin position="316"/>
        <end position="359"/>
    </location>
</feature>
<proteinExistence type="inferred from homology"/>
<dbReference type="GO" id="GO:0030322">
    <property type="term" value="P:stabilization of membrane potential"/>
    <property type="evidence" value="ECO:0007669"/>
    <property type="project" value="TreeGrafter"/>
</dbReference>
<evidence type="ECO:0000256" key="13">
    <source>
        <dbReference type="SAM" id="MobiDB-lite"/>
    </source>
</evidence>